<protein>
    <recommendedName>
        <fullName evidence="2">Glycoside hydrolase 35 catalytic domain-containing protein</fullName>
    </recommendedName>
</protein>
<feature type="domain" description="Glycoside hydrolase 35 catalytic" evidence="2">
    <location>
        <begin position="4"/>
        <end position="95"/>
    </location>
</feature>
<dbReference type="Proteomes" id="UP001529510">
    <property type="component" value="Unassembled WGS sequence"/>
</dbReference>
<dbReference type="InterPro" id="IPR031330">
    <property type="entry name" value="Gly_Hdrlase_35_cat"/>
</dbReference>
<dbReference type="Gene3D" id="3.20.20.80">
    <property type="entry name" value="Glycosidases"/>
    <property type="match status" value="1"/>
</dbReference>
<dbReference type="EMBL" id="JAMKFB020000009">
    <property type="protein sequence ID" value="KAL0184011.1"/>
    <property type="molecule type" value="Genomic_DNA"/>
</dbReference>
<evidence type="ECO:0000259" key="2">
    <source>
        <dbReference type="Pfam" id="PF01301"/>
    </source>
</evidence>
<keyword evidence="4" id="KW-1185">Reference proteome</keyword>
<evidence type="ECO:0000313" key="4">
    <source>
        <dbReference type="Proteomes" id="UP001529510"/>
    </source>
</evidence>
<organism evidence="3 4">
    <name type="scientific">Cirrhinus mrigala</name>
    <name type="common">Mrigala</name>
    <dbReference type="NCBI Taxonomy" id="683832"/>
    <lineage>
        <taxon>Eukaryota</taxon>
        <taxon>Metazoa</taxon>
        <taxon>Chordata</taxon>
        <taxon>Craniata</taxon>
        <taxon>Vertebrata</taxon>
        <taxon>Euteleostomi</taxon>
        <taxon>Actinopterygii</taxon>
        <taxon>Neopterygii</taxon>
        <taxon>Teleostei</taxon>
        <taxon>Ostariophysi</taxon>
        <taxon>Cypriniformes</taxon>
        <taxon>Cyprinidae</taxon>
        <taxon>Labeoninae</taxon>
        <taxon>Labeonini</taxon>
        <taxon>Cirrhinus</taxon>
    </lineage>
</organism>
<comment type="similarity">
    <text evidence="1">Belongs to the glycosyl hydrolase 35 family.</text>
</comment>
<dbReference type="InterPro" id="IPR001944">
    <property type="entry name" value="Glycoside_Hdrlase_35"/>
</dbReference>
<dbReference type="SUPFAM" id="SSF51445">
    <property type="entry name" value="(Trans)glycosidases"/>
    <property type="match status" value="1"/>
</dbReference>
<name>A0ABD0QDM1_CIRMR</name>
<dbReference type="PRINTS" id="PR00742">
    <property type="entry name" value="GLHYDRLASE35"/>
</dbReference>
<accession>A0ABD0QDM1</accession>
<feature type="non-terminal residue" evidence="3">
    <location>
        <position position="95"/>
    </location>
</feature>
<proteinExistence type="inferred from homology"/>
<sequence length="95" mass="11287">NNCFRKDGEPFQYISGSIHYSRIPREYWKDRLLKMYMTGLNAIQVYVPWNFHETVQGVYNFAGDRDLEYFLNLANQTGLLVILRPGPYICAEWEM</sequence>
<dbReference type="PANTHER" id="PTHR23421">
    <property type="entry name" value="BETA-GALACTOSIDASE RELATED"/>
    <property type="match status" value="1"/>
</dbReference>
<feature type="non-terminal residue" evidence="3">
    <location>
        <position position="1"/>
    </location>
</feature>
<comment type="caution">
    <text evidence="3">The sequence shown here is derived from an EMBL/GenBank/DDBJ whole genome shotgun (WGS) entry which is preliminary data.</text>
</comment>
<dbReference type="AlphaFoldDB" id="A0ABD0QDM1"/>
<gene>
    <name evidence="3" type="ORF">M9458_019707</name>
</gene>
<evidence type="ECO:0000256" key="1">
    <source>
        <dbReference type="ARBA" id="ARBA00009809"/>
    </source>
</evidence>
<reference evidence="3 4" key="1">
    <citation type="submission" date="2024-05" db="EMBL/GenBank/DDBJ databases">
        <title>Genome sequencing and assembly of Indian major carp, Cirrhinus mrigala (Hamilton, 1822).</title>
        <authorList>
            <person name="Mohindra V."/>
            <person name="Chowdhury L.M."/>
            <person name="Lal K."/>
            <person name="Jena J.K."/>
        </authorList>
    </citation>
    <scope>NUCLEOTIDE SEQUENCE [LARGE SCALE GENOMIC DNA]</scope>
    <source>
        <strain evidence="3">CM1030</strain>
        <tissue evidence="3">Blood</tissue>
    </source>
</reference>
<dbReference type="InterPro" id="IPR017853">
    <property type="entry name" value="GH"/>
</dbReference>
<evidence type="ECO:0000313" key="3">
    <source>
        <dbReference type="EMBL" id="KAL0184011.1"/>
    </source>
</evidence>
<dbReference type="Pfam" id="PF01301">
    <property type="entry name" value="Glyco_hydro_35"/>
    <property type="match status" value="1"/>
</dbReference>